<dbReference type="PANTHER" id="PTHR35526:SF3">
    <property type="entry name" value="ANTI-SIGMA-F FACTOR RSBW"/>
    <property type="match status" value="1"/>
</dbReference>
<dbReference type="AlphaFoldDB" id="A0A438M0X1"/>
<keyword evidence="3" id="KW-0808">Transferase</keyword>
<dbReference type="GO" id="GO:0004674">
    <property type="term" value="F:protein serine/threonine kinase activity"/>
    <property type="evidence" value="ECO:0007669"/>
    <property type="project" value="UniProtKB-KW"/>
</dbReference>
<accession>A0A438M0X1</accession>
<dbReference type="Proteomes" id="UP000284824">
    <property type="component" value="Unassembled WGS sequence"/>
</dbReference>
<dbReference type="CDD" id="cd16936">
    <property type="entry name" value="HATPase_RsbW-like"/>
    <property type="match status" value="1"/>
</dbReference>
<protein>
    <submittedName>
        <fullName evidence="3">Histidine kinase-like protein</fullName>
    </submittedName>
</protein>
<dbReference type="EMBL" id="SAUN01000001">
    <property type="protein sequence ID" value="RVX39128.1"/>
    <property type="molecule type" value="Genomic_DNA"/>
</dbReference>
<dbReference type="Pfam" id="PF13581">
    <property type="entry name" value="HATPase_c_2"/>
    <property type="match status" value="1"/>
</dbReference>
<evidence type="ECO:0000313" key="3">
    <source>
        <dbReference type="EMBL" id="RVX39128.1"/>
    </source>
</evidence>
<dbReference type="InterPro" id="IPR050267">
    <property type="entry name" value="Anti-sigma-factor_SerPK"/>
</dbReference>
<dbReference type="PANTHER" id="PTHR35526">
    <property type="entry name" value="ANTI-SIGMA-F FACTOR RSBW-RELATED"/>
    <property type="match status" value="1"/>
</dbReference>
<keyword evidence="4" id="KW-1185">Reference proteome</keyword>
<name>A0A438M0X1_9ACTN</name>
<gene>
    <name evidence="3" type="ORF">EDD27_1471</name>
</gene>
<keyword evidence="1" id="KW-0723">Serine/threonine-protein kinase</keyword>
<dbReference type="Gene3D" id="3.30.565.10">
    <property type="entry name" value="Histidine kinase-like ATPase, C-terminal domain"/>
    <property type="match status" value="1"/>
</dbReference>
<keyword evidence="3" id="KW-0418">Kinase</keyword>
<organism evidence="3 4">
    <name type="scientific">Nonomuraea polychroma</name>
    <dbReference type="NCBI Taxonomy" id="46176"/>
    <lineage>
        <taxon>Bacteria</taxon>
        <taxon>Bacillati</taxon>
        <taxon>Actinomycetota</taxon>
        <taxon>Actinomycetes</taxon>
        <taxon>Streptosporangiales</taxon>
        <taxon>Streptosporangiaceae</taxon>
        <taxon>Nonomuraea</taxon>
    </lineage>
</organism>
<reference evidence="3 4" key="1">
    <citation type="submission" date="2019-01" db="EMBL/GenBank/DDBJ databases">
        <title>Sequencing the genomes of 1000 actinobacteria strains.</title>
        <authorList>
            <person name="Klenk H.-P."/>
        </authorList>
    </citation>
    <scope>NUCLEOTIDE SEQUENCE [LARGE SCALE GENOMIC DNA]</scope>
    <source>
        <strain evidence="3 4">DSM 43925</strain>
    </source>
</reference>
<evidence type="ECO:0000259" key="2">
    <source>
        <dbReference type="Pfam" id="PF13581"/>
    </source>
</evidence>
<feature type="domain" description="Histidine kinase/HSP90-like ATPase" evidence="2">
    <location>
        <begin position="21"/>
        <end position="126"/>
    </location>
</feature>
<dbReference type="RefSeq" id="WP_127931666.1">
    <property type="nucleotide sequence ID" value="NZ_SAUN01000001.1"/>
</dbReference>
<dbReference type="OrthoDB" id="3430553at2"/>
<dbReference type="InterPro" id="IPR003594">
    <property type="entry name" value="HATPase_dom"/>
</dbReference>
<proteinExistence type="predicted"/>
<comment type="caution">
    <text evidence="3">The sequence shown here is derived from an EMBL/GenBank/DDBJ whole genome shotgun (WGS) entry which is preliminary data.</text>
</comment>
<evidence type="ECO:0000256" key="1">
    <source>
        <dbReference type="ARBA" id="ARBA00022527"/>
    </source>
</evidence>
<dbReference type="SUPFAM" id="SSF55874">
    <property type="entry name" value="ATPase domain of HSP90 chaperone/DNA topoisomerase II/histidine kinase"/>
    <property type="match status" value="1"/>
</dbReference>
<dbReference type="InterPro" id="IPR036890">
    <property type="entry name" value="HATPase_C_sf"/>
</dbReference>
<evidence type="ECO:0000313" key="4">
    <source>
        <dbReference type="Proteomes" id="UP000284824"/>
    </source>
</evidence>
<sequence>MATTITMPTACARSFDGTRASICQARAWVREVLPAGCGRVDDVLLVVSELVTNAILHSASGEPGGRYALQLEVNPPAHSVGVTCIDMGPALAPAVRQEGEGGRGLTIVKKLAATYEMRAEPTSRTVCCWLDWAAEQGGGA</sequence>